<feature type="transmembrane region" description="Helical" evidence="2">
    <location>
        <begin position="109"/>
        <end position="130"/>
    </location>
</feature>
<keyword evidence="2" id="KW-0812">Transmembrane</keyword>
<feature type="region of interest" description="Disordered" evidence="1">
    <location>
        <begin position="238"/>
        <end position="257"/>
    </location>
</feature>
<accession>A0ABR4N6L8</accession>
<dbReference type="EMBL" id="JADGIZ020000027">
    <property type="protein sequence ID" value="KAL2915121.1"/>
    <property type="molecule type" value="Genomic_DNA"/>
</dbReference>
<evidence type="ECO:0000313" key="3">
    <source>
        <dbReference type="EMBL" id="KAL2915121.1"/>
    </source>
</evidence>
<keyword evidence="4" id="KW-1185">Reference proteome</keyword>
<keyword evidence="2" id="KW-0472">Membrane</keyword>
<protein>
    <submittedName>
        <fullName evidence="3">Uncharacterized protein</fullName>
    </submittedName>
</protein>
<proteinExistence type="predicted"/>
<organism evidence="3 4">
    <name type="scientific">Polyrhizophydium stewartii</name>
    <dbReference type="NCBI Taxonomy" id="2732419"/>
    <lineage>
        <taxon>Eukaryota</taxon>
        <taxon>Fungi</taxon>
        <taxon>Fungi incertae sedis</taxon>
        <taxon>Chytridiomycota</taxon>
        <taxon>Chytridiomycota incertae sedis</taxon>
        <taxon>Chytridiomycetes</taxon>
        <taxon>Rhizophydiales</taxon>
        <taxon>Rhizophydiales incertae sedis</taxon>
        <taxon>Polyrhizophydium</taxon>
    </lineage>
</organism>
<feature type="region of interest" description="Disordered" evidence="1">
    <location>
        <begin position="276"/>
        <end position="303"/>
    </location>
</feature>
<feature type="transmembrane region" description="Helical" evidence="2">
    <location>
        <begin position="69"/>
        <end position="89"/>
    </location>
</feature>
<name>A0ABR4N6L8_9FUNG</name>
<dbReference type="Proteomes" id="UP001527925">
    <property type="component" value="Unassembled WGS sequence"/>
</dbReference>
<gene>
    <name evidence="3" type="ORF">HK105_205445</name>
</gene>
<feature type="transmembrane region" description="Helical" evidence="2">
    <location>
        <begin position="12"/>
        <end position="29"/>
    </location>
</feature>
<comment type="caution">
    <text evidence="3">The sequence shown here is derived from an EMBL/GenBank/DDBJ whole genome shotgun (WGS) entry which is preliminary data.</text>
</comment>
<feature type="transmembrane region" description="Helical" evidence="2">
    <location>
        <begin position="178"/>
        <end position="201"/>
    </location>
</feature>
<reference evidence="3 4" key="1">
    <citation type="submission" date="2023-09" db="EMBL/GenBank/DDBJ databases">
        <title>Pangenome analysis of Batrachochytrium dendrobatidis and related Chytrids.</title>
        <authorList>
            <person name="Yacoub M.N."/>
            <person name="Stajich J.E."/>
            <person name="James T.Y."/>
        </authorList>
    </citation>
    <scope>NUCLEOTIDE SEQUENCE [LARGE SCALE GENOMIC DNA]</scope>
    <source>
        <strain evidence="3 4">JEL0888</strain>
    </source>
</reference>
<evidence type="ECO:0000256" key="1">
    <source>
        <dbReference type="SAM" id="MobiDB-lite"/>
    </source>
</evidence>
<evidence type="ECO:0000256" key="2">
    <source>
        <dbReference type="SAM" id="Phobius"/>
    </source>
</evidence>
<feature type="transmembrane region" description="Helical" evidence="2">
    <location>
        <begin position="41"/>
        <end position="63"/>
    </location>
</feature>
<sequence>MGLAPPPLPLAPIMTAQAAFVAASVATLVQLSGLPWSTYRLLVQLSSATLVPYFVLQTLYWAALDDGQFATLVVLAYSAVLVNMGLFVLAELQFLKMMHPLMPGVPVRLVTAVQAAVCVLAVALHVAMLVPLGLDEQVVFRAFTAFLLAMGVADFGFQCALVRIGVTRLGRTPWSLRAGFAGLVAAALALLVVGFGWPVLAATGNKLHAFVVDMACGVYELVAIQIVAPSAMVQLEPARPDQTSAPAPAHDARGSPGMSTVAAGLAGVSAAALRPDGGGGGGSIESSAPGVLGVSSGEQLLLP</sequence>
<keyword evidence="2" id="KW-1133">Transmembrane helix</keyword>
<feature type="non-terminal residue" evidence="3">
    <location>
        <position position="303"/>
    </location>
</feature>
<evidence type="ECO:0000313" key="4">
    <source>
        <dbReference type="Proteomes" id="UP001527925"/>
    </source>
</evidence>
<feature type="transmembrane region" description="Helical" evidence="2">
    <location>
        <begin position="142"/>
        <end position="166"/>
    </location>
</feature>